<proteinExistence type="predicted"/>
<comment type="caution">
    <text evidence="1">The sequence shown here is derived from an EMBL/GenBank/DDBJ whole genome shotgun (WGS) entry which is preliminary data.</text>
</comment>
<evidence type="ECO:0000313" key="1">
    <source>
        <dbReference type="EMBL" id="MBP2184540.1"/>
    </source>
</evidence>
<evidence type="ECO:0000313" key="2">
    <source>
        <dbReference type="Proteomes" id="UP000741013"/>
    </source>
</evidence>
<dbReference type="EMBL" id="JAGGMS010000001">
    <property type="protein sequence ID" value="MBP2184540.1"/>
    <property type="molecule type" value="Genomic_DNA"/>
</dbReference>
<name>A0ABS4PYM9_9PSEU</name>
<dbReference type="Proteomes" id="UP000741013">
    <property type="component" value="Unassembled WGS sequence"/>
</dbReference>
<sequence>MRAAEPTATAASALDRALAFIRSCVDCADDEDRMLSRVSFDPSFTRSHRITDARAAIRGELGVDAGFDFGDDLSTVILGLSLLPPEEDVLAASFARLLERGRAGHRVRLFADEGSFPADTDCTAVAAQGLLEKELLSGGELAAFANELLRAAAPPEEEAPIPALPGVVTVYWDDGRLVRGRKHDPVVCANVLCVLKEAGRQGLVRADEVIDATQRYVVEHLSSGAYLEGSRYYPYPEAFLHSASRLAGRFSDCRELMAGPLADALRALEADRGADRDRSINVALRTITAVNIGVHNGQADRRRLLAGQQDQDGAWPASPYYRLGRFPVYFGSRVLSTLFAASALRLSQPAEIGGAR</sequence>
<accession>A0ABS4PYM9</accession>
<gene>
    <name evidence="1" type="ORF">JOM49_006066</name>
</gene>
<keyword evidence="2" id="KW-1185">Reference proteome</keyword>
<dbReference type="RefSeq" id="WP_209667543.1">
    <property type="nucleotide sequence ID" value="NZ_JAGGMS010000001.1"/>
</dbReference>
<organism evidence="1 2">
    <name type="scientific">Amycolatopsis magusensis</name>
    <dbReference type="NCBI Taxonomy" id="882444"/>
    <lineage>
        <taxon>Bacteria</taxon>
        <taxon>Bacillati</taxon>
        <taxon>Actinomycetota</taxon>
        <taxon>Actinomycetes</taxon>
        <taxon>Pseudonocardiales</taxon>
        <taxon>Pseudonocardiaceae</taxon>
        <taxon>Amycolatopsis</taxon>
    </lineage>
</organism>
<reference evidence="1 2" key="1">
    <citation type="submission" date="2021-03" db="EMBL/GenBank/DDBJ databases">
        <title>Sequencing the genomes of 1000 actinobacteria strains.</title>
        <authorList>
            <person name="Klenk H.-P."/>
        </authorList>
    </citation>
    <scope>NUCLEOTIDE SEQUENCE [LARGE SCALE GENOMIC DNA]</scope>
    <source>
        <strain evidence="1 2">DSM 45510</strain>
    </source>
</reference>
<protein>
    <submittedName>
        <fullName evidence="1">Uncharacterized protein</fullName>
    </submittedName>
</protein>